<evidence type="ECO:0000256" key="1">
    <source>
        <dbReference type="SAM" id="MobiDB-lite"/>
    </source>
</evidence>
<dbReference type="Proteomes" id="UP000605099">
    <property type="component" value="Unassembled WGS sequence"/>
</dbReference>
<protein>
    <recommendedName>
        <fullName evidence="4">CopG family transcriptional regulator</fullName>
    </recommendedName>
</protein>
<reference evidence="3" key="1">
    <citation type="journal article" date="2019" name="Int. J. Syst. Evol. Microbiol.">
        <title>The Global Catalogue of Microorganisms (GCM) 10K type strain sequencing project: providing services to taxonomists for standard genome sequencing and annotation.</title>
        <authorList>
            <consortium name="The Broad Institute Genomics Platform"/>
            <consortium name="The Broad Institute Genome Sequencing Center for Infectious Disease"/>
            <person name="Wu L."/>
            <person name="Ma J."/>
        </authorList>
    </citation>
    <scope>NUCLEOTIDE SEQUENCE [LARGE SCALE GENOMIC DNA]</scope>
    <source>
        <strain evidence="3">CGMCC 1.6784</strain>
    </source>
</reference>
<feature type="compositionally biased region" description="Basic and acidic residues" evidence="1">
    <location>
        <begin position="63"/>
        <end position="73"/>
    </location>
</feature>
<feature type="region of interest" description="Disordered" evidence="1">
    <location>
        <begin position="53"/>
        <end position="73"/>
    </location>
</feature>
<evidence type="ECO:0008006" key="4">
    <source>
        <dbReference type="Google" id="ProtNLM"/>
    </source>
</evidence>
<dbReference type="EMBL" id="BMLK01000005">
    <property type="protein sequence ID" value="GGN46194.1"/>
    <property type="molecule type" value="Genomic_DNA"/>
</dbReference>
<evidence type="ECO:0000313" key="3">
    <source>
        <dbReference type="Proteomes" id="UP000605099"/>
    </source>
</evidence>
<accession>A0ABQ2JG64</accession>
<gene>
    <name evidence="2" type="ORF">GCM10011349_13050</name>
</gene>
<evidence type="ECO:0000313" key="2">
    <source>
        <dbReference type="EMBL" id="GGN46194.1"/>
    </source>
</evidence>
<proteinExistence type="predicted"/>
<keyword evidence="3" id="KW-1185">Reference proteome</keyword>
<comment type="caution">
    <text evidence="2">The sequence shown here is derived from an EMBL/GenBank/DDBJ whole genome shotgun (WGS) entry which is preliminary data.</text>
</comment>
<name>A0ABQ2JG64_9SPHN</name>
<sequence length="73" mass="8317">MKRATLQRQRALHIGLSERERGIEREAQRQLRVAQAHGHLGAGTMAEEFMRSSTMIDDGQLPRSDHGVKQPRK</sequence>
<organism evidence="2 3">
    <name type="scientific">Novosphingobium indicum</name>
    <dbReference type="NCBI Taxonomy" id="462949"/>
    <lineage>
        <taxon>Bacteria</taxon>
        <taxon>Pseudomonadati</taxon>
        <taxon>Pseudomonadota</taxon>
        <taxon>Alphaproteobacteria</taxon>
        <taxon>Sphingomonadales</taxon>
        <taxon>Sphingomonadaceae</taxon>
        <taxon>Novosphingobium</taxon>
    </lineage>
</organism>